<dbReference type="EMBL" id="LQWY01000026">
    <property type="protein sequence ID" value="OAH60932.1"/>
    <property type="molecule type" value="Genomic_DNA"/>
</dbReference>
<comment type="caution">
    <text evidence="1">The sequence shown here is derived from an EMBL/GenBank/DDBJ whole genome shotgun (WGS) entry which is preliminary data.</text>
</comment>
<dbReference type="RefSeq" id="WP_063965711.1">
    <property type="nucleotide sequence ID" value="NZ_JBCNAN010000021.1"/>
</dbReference>
<name>A0A177L6K7_9BACI</name>
<dbReference type="AlphaFoldDB" id="A0A177L6K7"/>
<gene>
    <name evidence="1" type="ORF">AWH49_14470</name>
</gene>
<evidence type="ECO:0000313" key="2">
    <source>
        <dbReference type="Proteomes" id="UP000076935"/>
    </source>
</evidence>
<proteinExistence type="predicted"/>
<evidence type="ECO:0000313" key="1">
    <source>
        <dbReference type="EMBL" id="OAH60932.1"/>
    </source>
</evidence>
<organism evidence="1 2">
    <name type="scientific">Domibacillus aminovorans</name>
    <dbReference type="NCBI Taxonomy" id="29332"/>
    <lineage>
        <taxon>Bacteria</taxon>
        <taxon>Bacillati</taxon>
        <taxon>Bacillota</taxon>
        <taxon>Bacilli</taxon>
        <taxon>Bacillales</taxon>
        <taxon>Bacillaceae</taxon>
        <taxon>Domibacillus</taxon>
    </lineage>
</organism>
<keyword evidence="2" id="KW-1185">Reference proteome</keyword>
<reference evidence="1 2" key="1">
    <citation type="submission" date="2016-01" db="EMBL/GenBank/DDBJ databases">
        <title>Investigation of taxonomic status of Bacillus aminovorans.</title>
        <authorList>
            <person name="Verma A."/>
            <person name="Pal Y."/>
            <person name="Krishnamurthi S."/>
        </authorList>
    </citation>
    <scope>NUCLEOTIDE SEQUENCE [LARGE SCALE GENOMIC DNA]</scope>
    <source>
        <strain evidence="1 2">DSM 1314</strain>
    </source>
</reference>
<protein>
    <submittedName>
        <fullName evidence="1">Uncharacterized protein</fullName>
    </submittedName>
</protein>
<accession>A0A177L6K7</accession>
<dbReference type="Proteomes" id="UP000076935">
    <property type="component" value="Unassembled WGS sequence"/>
</dbReference>
<sequence length="103" mass="12071">MIVKQREKPDYVEKVEVLLGRVPEQHPALLEIRPELSHAGLQGELNVGFYVKESLQLDTKVVHDLRLRADTGSFLKWICLLRQNNLHLFLKRKTTRSIRLMKK</sequence>